<evidence type="ECO:0000313" key="2">
    <source>
        <dbReference type="Proteomes" id="UP000236291"/>
    </source>
</evidence>
<name>A0A2K3KTN1_TRIPR</name>
<organism evidence="1 2">
    <name type="scientific">Trifolium pratense</name>
    <name type="common">Red clover</name>
    <dbReference type="NCBI Taxonomy" id="57577"/>
    <lineage>
        <taxon>Eukaryota</taxon>
        <taxon>Viridiplantae</taxon>
        <taxon>Streptophyta</taxon>
        <taxon>Embryophyta</taxon>
        <taxon>Tracheophyta</taxon>
        <taxon>Spermatophyta</taxon>
        <taxon>Magnoliopsida</taxon>
        <taxon>eudicotyledons</taxon>
        <taxon>Gunneridae</taxon>
        <taxon>Pentapetalae</taxon>
        <taxon>rosids</taxon>
        <taxon>fabids</taxon>
        <taxon>Fabales</taxon>
        <taxon>Fabaceae</taxon>
        <taxon>Papilionoideae</taxon>
        <taxon>50 kb inversion clade</taxon>
        <taxon>NPAAA clade</taxon>
        <taxon>Hologalegina</taxon>
        <taxon>IRL clade</taxon>
        <taxon>Trifolieae</taxon>
        <taxon>Trifolium</taxon>
    </lineage>
</organism>
<comment type="caution">
    <text evidence="1">The sequence shown here is derived from an EMBL/GenBank/DDBJ whole genome shotgun (WGS) entry which is preliminary data.</text>
</comment>
<dbReference type="AlphaFoldDB" id="A0A2K3KTN1"/>
<dbReference type="EMBL" id="ASHM01109440">
    <property type="protein sequence ID" value="PNX69633.1"/>
    <property type="molecule type" value="Genomic_DNA"/>
</dbReference>
<sequence length="57" mass="6310">VANHTGGTLALGELWQAVRQQFAKRRPSEGLLSGKLKTCDFHSKSPKNPIFHVINPK</sequence>
<dbReference type="Proteomes" id="UP000236291">
    <property type="component" value="Unassembled WGS sequence"/>
</dbReference>
<accession>A0A2K3KTN1</accession>
<protein>
    <submittedName>
        <fullName evidence="1">Uncharacterized protein</fullName>
    </submittedName>
</protein>
<reference evidence="1 2" key="2">
    <citation type="journal article" date="2017" name="Front. Plant Sci.">
        <title>Gene Classification and Mining of Molecular Markers Useful in Red Clover (Trifolium pratense) Breeding.</title>
        <authorList>
            <person name="Istvanek J."/>
            <person name="Dluhosova J."/>
            <person name="Dluhos P."/>
            <person name="Patkova L."/>
            <person name="Nedelnik J."/>
            <person name="Repkova J."/>
        </authorList>
    </citation>
    <scope>NUCLEOTIDE SEQUENCE [LARGE SCALE GENOMIC DNA]</scope>
    <source>
        <strain evidence="2">cv. Tatra</strain>
        <tissue evidence="1">Young leaves</tissue>
    </source>
</reference>
<feature type="non-terminal residue" evidence="1">
    <location>
        <position position="1"/>
    </location>
</feature>
<evidence type="ECO:0000313" key="1">
    <source>
        <dbReference type="EMBL" id="PNX69633.1"/>
    </source>
</evidence>
<reference evidence="1 2" key="1">
    <citation type="journal article" date="2014" name="Am. J. Bot.">
        <title>Genome assembly and annotation for red clover (Trifolium pratense; Fabaceae).</title>
        <authorList>
            <person name="Istvanek J."/>
            <person name="Jaros M."/>
            <person name="Krenek A."/>
            <person name="Repkova J."/>
        </authorList>
    </citation>
    <scope>NUCLEOTIDE SEQUENCE [LARGE SCALE GENOMIC DNA]</scope>
    <source>
        <strain evidence="2">cv. Tatra</strain>
        <tissue evidence="1">Young leaves</tissue>
    </source>
</reference>
<gene>
    <name evidence="1" type="ORF">L195_g056827</name>
</gene>
<proteinExistence type="predicted"/>